<dbReference type="RefSeq" id="WP_318066165.1">
    <property type="nucleotide sequence ID" value="NZ_JAWONS010000290.1"/>
</dbReference>
<sequence length="203" mass="23148">MEKIAVISRNQELVPFLDCNQVEIYEKQEGQWLAVRSNSFPAIKGRTIEELRAETEAVRILTGDAKAVLCRELSGIPFSVFNQRGYCIFCGDKADQDTFDGMVKDIEESDEKRRRKEEMIKNAGPVETETPGIYFLDLVQLQKECPEITSKKALLPFLSHTPFLELHLVCAHIPPWLEADTSFEKKVRQKEGGVQITVTRKQC</sequence>
<accession>A0ABU4GUS9</accession>
<evidence type="ECO:0000313" key="2">
    <source>
        <dbReference type="Proteomes" id="UP001276854"/>
    </source>
</evidence>
<dbReference type="InterPro" id="IPR014287">
    <property type="entry name" value="Nase_Fe-Fe_AnfO"/>
</dbReference>
<gene>
    <name evidence="1" type="ORF">RZO55_20600</name>
</gene>
<dbReference type="EMBL" id="JAWONS010000290">
    <property type="protein sequence ID" value="MDW2799977.1"/>
    <property type="molecule type" value="Genomic_DNA"/>
</dbReference>
<organism evidence="1 2">
    <name type="scientific">Clostridium boliviensis</name>
    <dbReference type="NCBI Taxonomy" id="318465"/>
    <lineage>
        <taxon>Bacteria</taxon>
        <taxon>Bacillati</taxon>
        <taxon>Bacillota</taxon>
        <taxon>Clostridia</taxon>
        <taxon>Eubacteriales</taxon>
        <taxon>Clostridiaceae</taxon>
        <taxon>Clostridium</taxon>
    </lineage>
</organism>
<proteinExistence type="predicted"/>
<evidence type="ECO:0000313" key="1">
    <source>
        <dbReference type="EMBL" id="MDW2799977.1"/>
    </source>
</evidence>
<dbReference type="Pfam" id="PF09582">
    <property type="entry name" value="AnfO_nitrog"/>
    <property type="match status" value="1"/>
</dbReference>
<keyword evidence="2" id="KW-1185">Reference proteome</keyword>
<reference evidence="1 2" key="1">
    <citation type="submission" date="2023-10" db="EMBL/GenBank/DDBJ databases">
        <title>A novel Glycoside Hydrolase 43-Like Enzyme from Clostrdium boliviensis is an Endo-xylanase, and a Candidate for Xylooligosaccharides Production from Different Xylan Substrates.</title>
        <authorList>
            <person name="Alvarez M.T."/>
            <person name="Rocabado-Villegas L.R."/>
            <person name="Salas-Veizaga D.M."/>
            <person name="Linares-Pasten J.A."/>
            <person name="Gudmundsdottir E.E."/>
            <person name="Hreggvidsson G.O."/>
            <person name="Adlercreutz P."/>
            <person name="Nordberg Karlsson E."/>
        </authorList>
    </citation>
    <scope>NUCLEOTIDE SEQUENCE [LARGE SCALE GENOMIC DNA]</scope>
    <source>
        <strain evidence="1 2">E-1</strain>
    </source>
</reference>
<dbReference type="Proteomes" id="UP001276854">
    <property type="component" value="Unassembled WGS sequence"/>
</dbReference>
<name>A0ABU4GUS9_9CLOT</name>
<comment type="caution">
    <text evidence="1">The sequence shown here is derived from an EMBL/GenBank/DDBJ whole genome shotgun (WGS) entry which is preliminary data.</text>
</comment>
<protein>
    <submittedName>
        <fullName evidence="1">Fe-only nitrogenase accessory AnfO family protein</fullName>
    </submittedName>
</protein>